<evidence type="ECO:0008006" key="7">
    <source>
        <dbReference type="Google" id="ProtNLM"/>
    </source>
</evidence>
<evidence type="ECO:0000313" key="3">
    <source>
        <dbReference type="EMBL" id="KAA0039437.1"/>
    </source>
</evidence>
<reference evidence="5 6" key="1">
    <citation type="submission" date="2019-08" db="EMBL/GenBank/DDBJ databases">
        <title>Draft genome sequences of two oriental melons (Cucumis melo L. var makuwa).</title>
        <authorList>
            <person name="Kwon S.-Y."/>
        </authorList>
    </citation>
    <scope>NUCLEOTIDE SEQUENCE [LARGE SCALE GENOMIC DNA]</scope>
    <source>
        <strain evidence="6">cv. Chang Bougi</strain>
        <strain evidence="5">cv. SW 3</strain>
        <tissue evidence="4">Leaf</tissue>
    </source>
</reference>
<dbReference type="EMBL" id="SSTD01016718">
    <property type="protein sequence ID" value="TYK00626.1"/>
    <property type="molecule type" value="Genomic_DNA"/>
</dbReference>
<name>A0A5D3BQT8_CUCMM</name>
<evidence type="ECO:0000313" key="4">
    <source>
        <dbReference type="EMBL" id="TYK00626.1"/>
    </source>
</evidence>
<dbReference type="PANTHER" id="PTHR31267:SF2">
    <property type="entry name" value="EXPRESSED PROTEIN"/>
    <property type="match status" value="1"/>
</dbReference>
<keyword evidence="2" id="KW-0732">Signal</keyword>
<dbReference type="OrthoDB" id="1926238at2759"/>
<sequence length="1580" mass="173801">MGSGRCSNENGLSVLTAMHLVAVALSINGHGNSVEGYLRNNSTVSLGRNFAPLASRPGFCSDTLDGQPLNTNGYMFGGQNFQTEHSPQAFLGENTGYDPHFLMLRGLSVLKSHQEYAPVDSPTLTTNSERSEITEVSTDFNFLGGSQQLVRGQQQLDTSQLHSMQQSTYNDMQLLQQQMMFKQVQDIHRQQQLQQFDDARQQGSQNQISAFTRQAQYPSYINGTSIPDSSEMFMNRAHLGASSAAQGVYNQLMFSHEKGQSFHSPVLVPQQLDESNYRTPISSGRGSMGQYSQIQGIDRDSCSLLTKAGGQFLKPTMQPVFSSSSVGNLNTVSAGHFGLPQMGRSKQGFQAKSLFDQIPNQGLDAGMRSDIIPQRTSLQANGSFAEFQGGQSGAGWLGSTQQKVTQLDASQYFVPLDPIEQKILYNMDHNMWDTSLGKCTNVSNGGFENNLVHSDFSDAFPSIQSGSWSALMQSAVAEASSSDTGIQEEWSGLTFQNTELSTENQHSNIVDSKKEQSAWYENSLHSASSLSSRPYANFNDSGMSSSFPGFQQSGIQPSLEQTEHLCPEDSHELNQNSSEKVVGWLDNKSAQKRIGGQSQNVQPHEHLNKSLASQLYEQPEYDRPPQQIATSHDNVDQSHGKPQGRANEVSHNQRDYSDFRHLENMKHVNTSMNSEENDIMRKNNSQISDDPTVLQNTFDKAGDSFIDKLQQKSNYHDQYMSKQLSSQGQGHFQQSYLYDASSNDVNSGKRNLKPSDGTPRGNLDASTNFFKSTGSNGRTPYNQTSENVNGHLQNVDQSKENSAISHYSPIGSSPLSMMAEAEFPNPSISQHPNQSPSQGFPMRLLHPSQLPFLNKISSSQGLLQLSSTLDTRPVNSGFVEKNQTPLASSSPIQSMPPSQNVHWDEKSHCLGEAEAATSLFLPPHFVSDENQGQFASGAPAVHLSPHASLSSAASRYRQYGLSSSQDTSRPTNSNISGKQYLGFEALPISQPLSTSRLGQQGGLLARQQNVWLNNIFQQNNAYTEGNKIGSLNNTLEATSLVPQGINDQTSQKCGLQSLDSDMIPTNSQDYDHKDEIPQQRTKSDVYNNGVARKIAHTNAFSSGLLSANPHQQDFNSVEMEGKNLAACEGDLAYDNFSKLPLVVGQQYALPKVNLMKNVETEPKGVQDAQQVIIMSKETSTREDAKQGFASEMNSLPSENRKMLNLLAGGAREDYNVKSLSENPPNACSIGFTSDGQSEAVSEFNRKNMEGNNEETSQISSLSASSWFKFKNGQLHAKHPGGHFSLLNPSDNLCKQSSLGGIDSADVNLSGKVWSTAATTTVATDLTVPYGLPSTVTAETGVILRPKKRKLDSSELQPWHLEVQGSQRIVNIRVAEQDWAQNTNRLTEKMVNEVEMIEDVMLRSKRRLIVTTQLLQQLVCPAPSSILSADASSFYDSVIYFILRASLGDTCSLICGQTNDFHVSTLDNRNVISEDTVKCTDDKYIEKTVERFYGRAGRLENDLQRLDRTASIVDLMVECQDLERFSVINRFAKFHIRQAELSGNASSNGLVTLAPKSCPQRYVTVHPIPNHLPEGVQCLSL</sequence>
<evidence type="ECO:0000313" key="5">
    <source>
        <dbReference type="Proteomes" id="UP000321393"/>
    </source>
</evidence>
<feature type="region of interest" description="Disordered" evidence="1">
    <location>
        <begin position="741"/>
        <end position="788"/>
    </location>
</feature>
<comment type="caution">
    <text evidence="4">The sequence shown here is derived from an EMBL/GenBank/DDBJ whole genome shotgun (WGS) entry which is preliminary data.</text>
</comment>
<feature type="region of interest" description="Disordered" evidence="1">
    <location>
        <begin position="624"/>
        <end position="655"/>
    </location>
</feature>
<gene>
    <name evidence="4" type="ORF">E5676_scaffold169G002460</name>
    <name evidence="3" type="ORF">E6C27_scaffold64G002440</name>
</gene>
<feature type="compositionally biased region" description="Low complexity" evidence="1">
    <location>
        <begin position="888"/>
        <end position="899"/>
    </location>
</feature>
<dbReference type="Proteomes" id="UP000321393">
    <property type="component" value="Unassembled WGS sequence"/>
</dbReference>
<feature type="compositionally biased region" description="Polar residues" evidence="1">
    <location>
        <begin position="764"/>
        <end position="788"/>
    </location>
</feature>
<organism evidence="4 6">
    <name type="scientific">Cucumis melo var. makuwa</name>
    <name type="common">Oriental melon</name>
    <dbReference type="NCBI Taxonomy" id="1194695"/>
    <lineage>
        <taxon>Eukaryota</taxon>
        <taxon>Viridiplantae</taxon>
        <taxon>Streptophyta</taxon>
        <taxon>Embryophyta</taxon>
        <taxon>Tracheophyta</taxon>
        <taxon>Spermatophyta</taxon>
        <taxon>Magnoliopsida</taxon>
        <taxon>eudicotyledons</taxon>
        <taxon>Gunneridae</taxon>
        <taxon>Pentapetalae</taxon>
        <taxon>rosids</taxon>
        <taxon>fabids</taxon>
        <taxon>Cucurbitales</taxon>
        <taxon>Cucurbitaceae</taxon>
        <taxon>Benincaseae</taxon>
        <taxon>Cucumis</taxon>
    </lineage>
</organism>
<dbReference type="EMBL" id="SSTE01018412">
    <property type="protein sequence ID" value="KAA0039437.1"/>
    <property type="molecule type" value="Genomic_DNA"/>
</dbReference>
<evidence type="ECO:0000313" key="6">
    <source>
        <dbReference type="Proteomes" id="UP000321947"/>
    </source>
</evidence>
<feature type="region of interest" description="Disordered" evidence="1">
    <location>
        <begin position="883"/>
        <end position="903"/>
    </location>
</feature>
<feature type="chain" id="PRO_5042722987" description="Dentin sialophosphoprotein-like protein" evidence="2">
    <location>
        <begin position="27"/>
        <end position="1580"/>
    </location>
</feature>
<evidence type="ECO:0000256" key="1">
    <source>
        <dbReference type="SAM" id="MobiDB-lite"/>
    </source>
</evidence>
<dbReference type="Proteomes" id="UP000321947">
    <property type="component" value="Unassembled WGS sequence"/>
</dbReference>
<proteinExistence type="predicted"/>
<accession>A0A5D3BQT8</accession>
<dbReference type="PANTHER" id="PTHR31267">
    <property type="entry name" value="DENTIN SIALOPHOSPHOPROTEIN-LIKE PROTEIN"/>
    <property type="match status" value="1"/>
</dbReference>
<dbReference type="STRING" id="1194695.A0A5D3BQT8"/>
<evidence type="ECO:0000256" key="2">
    <source>
        <dbReference type="SAM" id="SignalP"/>
    </source>
</evidence>
<protein>
    <recommendedName>
        <fullName evidence="7">Dentin sialophosphoprotein-like protein</fullName>
    </recommendedName>
</protein>
<feature type="signal peptide" evidence="2">
    <location>
        <begin position="1"/>
        <end position="26"/>
    </location>
</feature>